<dbReference type="AlphaFoldDB" id="A0A1F6TQA4"/>
<dbReference type="GO" id="GO:0071424">
    <property type="term" value="F:rRNA (cytosine-N4-)-methyltransferase activity"/>
    <property type="evidence" value="ECO:0007669"/>
    <property type="project" value="UniProtKB-UniRule"/>
</dbReference>
<dbReference type="HAMAP" id="MF_01007">
    <property type="entry name" value="16SrRNA_methyltr_H"/>
    <property type="match status" value="1"/>
</dbReference>
<accession>A0A1F6TQA4</accession>
<proteinExistence type="inferred from homology"/>
<feature type="binding site" evidence="7">
    <location>
        <position position="109"/>
    </location>
    <ligand>
        <name>S-adenosyl-L-methionine</name>
        <dbReference type="ChEBI" id="CHEBI:59789"/>
    </ligand>
</feature>
<feature type="region of interest" description="Disordered" evidence="8">
    <location>
        <begin position="281"/>
        <end position="318"/>
    </location>
</feature>
<keyword evidence="6 7" id="KW-0949">S-adenosyl-L-methionine</keyword>
<keyword evidence="3 7" id="KW-0698">rRNA processing</keyword>
<dbReference type="GO" id="GO:0005737">
    <property type="term" value="C:cytoplasm"/>
    <property type="evidence" value="ECO:0007669"/>
    <property type="project" value="UniProtKB-SubCell"/>
</dbReference>
<comment type="similarity">
    <text evidence="1 7">Belongs to the methyltransferase superfamily. RsmH family.</text>
</comment>
<dbReference type="Proteomes" id="UP000178885">
    <property type="component" value="Unassembled WGS sequence"/>
</dbReference>
<comment type="function">
    <text evidence="7">Specifically methylates the N4 position of cytidine in position 1402 (C1402) of 16S rRNA.</text>
</comment>
<dbReference type="EMBL" id="MFSU01000059">
    <property type="protein sequence ID" value="OGI47317.1"/>
    <property type="molecule type" value="Genomic_DNA"/>
</dbReference>
<dbReference type="EC" id="2.1.1.199" evidence="7"/>
<feature type="binding site" evidence="7">
    <location>
        <position position="80"/>
    </location>
    <ligand>
        <name>S-adenosyl-L-methionine</name>
        <dbReference type="ChEBI" id="CHEBI:59789"/>
    </ligand>
</feature>
<dbReference type="InterPro" id="IPR002903">
    <property type="entry name" value="RsmH"/>
</dbReference>
<gene>
    <name evidence="7" type="primary">rsmH</name>
    <name evidence="9" type="ORF">A2151_09215</name>
</gene>
<comment type="caution">
    <text evidence="9">The sequence shown here is derived from an EMBL/GenBank/DDBJ whole genome shotgun (WGS) entry which is preliminary data.</text>
</comment>
<keyword evidence="5 7" id="KW-0808">Transferase</keyword>
<dbReference type="SUPFAM" id="SSF53335">
    <property type="entry name" value="S-adenosyl-L-methionine-dependent methyltransferases"/>
    <property type="match status" value="1"/>
</dbReference>
<organism evidence="9 10">
    <name type="scientific">Candidatus Muproteobacteria bacterium RBG_16_65_34</name>
    <dbReference type="NCBI Taxonomy" id="1817760"/>
    <lineage>
        <taxon>Bacteria</taxon>
        <taxon>Pseudomonadati</taxon>
        <taxon>Pseudomonadota</taxon>
        <taxon>Candidatus Muproteobacteria</taxon>
    </lineage>
</organism>
<evidence type="ECO:0000256" key="1">
    <source>
        <dbReference type="ARBA" id="ARBA00010396"/>
    </source>
</evidence>
<feature type="binding site" evidence="7">
    <location>
        <position position="102"/>
    </location>
    <ligand>
        <name>S-adenosyl-L-methionine</name>
        <dbReference type="ChEBI" id="CHEBI:59789"/>
    </ligand>
</feature>
<dbReference type="PIRSF" id="PIRSF004486">
    <property type="entry name" value="MraW"/>
    <property type="match status" value="1"/>
</dbReference>
<evidence type="ECO:0000313" key="10">
    <source>
        <dbReference type="Proteomes" id="UP000178885"/>
    </source>
</evidence>
<dbReference type="STRING" id="1817760.A2151_09215"/>
<dbReference type="Gene3D" id="3.40.50.150">
    <property type="entry name" value="Vaccinia Virus protein VP39"/>
    <property type="match status" value="1"/>
</dbReference>
<dbReference type="NCBIfam" id="TIGR00006">
    <property type="entry name" value="16S rRNA (cytosine(1402)-N(4))-methyltransferase RsmH"/>
    <property type="match status" value="1"/>
</dbReference>
<evidence type="ECO:0000256" key="7">
    <source>
        <dbReference type="HAMAP-Rule" id="MF_01007"/>
    </source>
</evidence>
<sequence length="318" mass="35316">MEEEQHVPVLLEEALQALDVRPDGVYVDATYGRGGHARGILTRLSAQGRVLALDRDPQACAAARMEFAGDARFSITKGSFSMLGEMIDGRGLTGRVDGILFDLGVSSPQLDDPRRGFSFRQDGPLDMRMDPETGESAAAWLNRAPEPELERVIREYGEERFARRVARTIVRARAEHPIETTFQLADIVRRAVPTRERGKDPATRTFQAIRIFVNRELEELERALPQAVRTLAPRGRLVAISFHSLEDRLVKRFMRAEAKGGETPPDLPFAPAAFAPRLRLLGKPVRPGAQEERDNPRARSAVLRAAERTDAETGGPHA</sequence>
<comment type="subcellular location">
    <subcellularLocation>
        <location evidence="7">Cytoplasm</location>
    </subcellularLocation>
</comment>
<keyword evidence="4 7" id="KW-0489">Methyltransferase</keyword>
<comment type="catalytic activity">
    <reaction evidence="7">
        <text>cytidine(1402) in 16S rRNA + S-adenosyl-L-methionine = N(4)-methylcytidine(1402) in 16S rRNA + S-adenosyl-L-homocysteine + H(+)</text>
        <dbReference type="Rhea" id="RHEA:42928"/>
        <dbReference type="Rhea" id="RHEA-COMP:10286"/>
        <dbReference type="Rhea" id="RHEA-COMP:10287"/>
        <dbReference type="ChEBI" id="CHEBI:15378"/>
        <dbReference type="ChEBI" id="CHEBI:57856"/>
        <dbReference type="ChEBI" id="CHEBI:59789"/>
        <dbReference type="ChEBI" id="CHEBI:74506"/>
        <dbReference type="ChEBI" id="CHEBI:82748"/>
        <dbReference type="EC" id="2.1.1.199"/>
    </reaction>
</comment>
<keyword evidence="2 7" id="KW-0963">Cytoplasm</keyword>
<evidence type="ECO:0000256" key="8">
    <source>
        <dbReference type="SAM" id="MobiDB-lite"/>
    </source>
</evidence>
<evidence type="ECO:0000313" key="9">
    <source>
        <dbReference type="EMBL" id="OGI47317.1"/>
    </source>
</evidence>
<dbReference type="SUPFAM" id="SSF81799">
    <property type="entry name" value="Putative methyltransferase TM0872, insert domain"/>
    <property type="match status" value="1"/>
</dbReference>
<evidence type="ECO:0000256" key="4">
    <source>
        <dbReference type="ARBA" id="ARBA00022603"/>
    </source>
</evidence>
<name>A0A1F6TQA4_9PROT</name>
<feature type="binding site" evidence="7">
    <location>
        <begin position="34"/>
        <end position="36"/>
    </location>
    <ligand>
        <name>S-adenosyl-L-methionine</name>
        <dbReference type="ChEBI" id="CHEBI:59789"/>
    </ligand>
</feature>
<dbReference type="FunFam" id="1.10.150.170:FF:000001">
    <property type="entry name" value="Ribosomal RNA small subunit methyltransferase H"/>
    <property type="match status" value="1"/>
</dbReference>
<dbReference type="PANTHER" id="PTHR11265">
    <property type="entry name" value="S-ADENOSYL-METHYLTRANSFERASE MRAW"/>
    <property type="match status" value="1"/>
</dbReference>
<dbReference type="InterPro" id="IPR029063">
    <property type="entry name" value="SAM-dependent_MTases_sf"/>
</dbReference>
<evidence type="ECO:0000256" key="2">
    <source>
        <dbReference type="ARBA" id="ARBA00022490"/>
    </source>
</evidence>
<evidence type="ECO:0000256" key="6">
    <source>
        <dbReference type="ARBA" id="ARBA00022691"/>
    </source>
</evidence>
<dbReference type="Pfam" id="PF01795">
    <property type="entry name" value="Methyltransf_5"/>
    <property type="match status" value="1"/>
</dbReference>
<protein>
    <recommendedName>
        <fullName evidence="7">Ribosomal RNA small subunit methyltransferase H</fullName>
        <ecNumber evidence="7">2.1.1.199</ecNumber>
    </recommendedName>
    <alternativeName>
        <fullName evidence="7">16S rRNA m(4)C1402 methyltransferase</fullName>
    </alternativeName>
    <alternativeName>
        <fullName evidence="7">rRNA (cytosine-N(4)-)-methyltransferase RsmH</fullName>
    </alternativeName>
</protein>
<evidence type="ECO:0000256" key="5">
    <source>
        <dbReference type="ARBA" id="ARBA00022679"/>
    </source>
</evidence>
<dbReference type="GO" id="GO:0070475">
    <property type="term" value="P:rRNA base methylation"/>
    <property type="evidence" value="ECO:0007669"/>
    <property type="project" value="UniProtKB-UniRule"/>
</dbReference>
<dbReference type="PANTHER" id="PTHR11265:SF0">
    <property type="entry name" value="12S RRNA N4-METHYLCYTIDINE METHYLTRANSFERASE"/>
    <property type="match status" value="1"/>
</dbReference>
<reference evidence="9 10" key="1">
    <citation type="journal article" date="2016" name="Nat. Commun.">
        <title>Thousands of microbial genomes shed light on interconnected biogeochemical processes in an aquifer system.</title>
        <authorList>
            <person name="Anantharaman K."/>
            <person name="Brown C.T."/>
            <person name="Hug L.A."/>
            <person name="Sharon I."/>
            <person name="Castelle C.J."/>
            <person name="Probst A.J."/>
            <person name="Thomas B.C."/>
            <person name="Singh A."/>
            <person name="Wilkins M.J."/>
            <person name="Karaoz U."/>
            <person name="Brodie E.L."/>
            <person name="Williams K.H."/>
            <person name="Hubbard S.S."/>
            <person name="Banfield J.F."/>
        </authorList>
    </citation>
    <scope>NUCLEOTIDE SEQUENCE [LARGE SCALE GENOMIC DNA]</scope>
</reference>
<evidence type="ECO:0000256" key="3">
    <source>
        <dbReference type="ARBA" id="ARBA00022552"/>
    </source>
</evidence>
<dbReference type="Gene3D" id="1.10.150.170">
    <property type="entry name" value="Putative methyltransferase TM0872, insert domain"/>
    <property type="match status" value="1"/>
</dbReference>
<dbReference type="InterPro" id="IPR023397">
    <property type="entry name" value="SAM-dep_MeTrfase_MraW_recog"/>
</dbReference>
<feature type="binding site" evidence="7">
    <location>
        <position position="54"/>
    </location>
    <ligand>
        <name>S-adenosyl-L-methionine</name>
        <dbReference type="ChEBI" id="CHEBI:59789"/>
    </ligand>
</feature>